<feature type="transmembrane region" description="Helical" evidence="2">
    <location>
        <begin position="68"/>
        <end position="89"/>
    </location>
</feature>
<evidence type="ECO:0000256" key="2">
    <source>
        <dbReference type="SAM" id="Phobius"/>
    </source>
</evidence>
<proteinExistence type="predicted"/>
<gene>
    <name evidence="3" type="ORF">GCM10010178_89500</name>
</gene>
<reference evidence="4" key="1">
    <citation type="journal article" date="2019" name="Int. J. Syst. Evol. Microbiol.">
        <title>The Global Catalogue of Microorganisms (GCM) 10K type strain sequencing project: providing services to taxonomists for standard genome sequencing and annotation.</title>
        <authorList>
            <consortium name="The Broad Institute Genomics Platform"/>
            <consortium name="The Broad Institute Genome Sequencing Center for Infectious Disease"/>
            <person name="Wu L."/>
            <person name="Ma J."/>
        </authorList>
    </citation>
    <scope>NUCLEOTIDE SEQUENCE [LARGE SCALE GENOMIC DNA]</scope>
    <source>
        <strain evidence="4">JCM 3296</strain>
    </source>
</reference>
<evidence type="ECO:0000313" key="3">
    <source>
        <dbReference type="EMBL" id="GGU85446.1"/>
    </source>
</evidence>
<protein>
    <recommendedName>
        <fullName evidence="5">Beta-carotene 15,15'-dioxygenase</fullName>
    </recommendedName>
</protein>
<evidence type="ECO:0000256" key="1">
    <source>
        <dbReference type="SAM" id="MobiDB-lite"/>
    </source>
</evidence>
<accession>A0ABQ2VGI6</accession>
<sequence>MVTVESSSSLLTRDKVVTLFLTDPAWQHINLVAFAVVGLLAGLPHGAIDLFLELGPNGAPHGRTLAPQIAVYVLVVAIALAVILWRPVLRPAATRAGRRRDGRVAHRHGPATASRSRLLGLRIHVGDRMGTQASRVTTPRDRRHERLLGTREATTRNARLTAIRAVLARALPDHPEHAATITRVLAIPPRRRATEVDRFPHRARDRRTAGRVGHQRRDWSARPVHARA</sequence>
<keyword evidence="4" id="KW-1185">Reference proteome</keyword>
<evidence type="ECO:0000313" key="4">
    <source>
        <dbReference type="Proteomes" id="UP000649573"/>
    </source>
</evidence>
<organism evidence="3 4">
    <name type="scientific">Lentzea flava</name>
    <dbReference type="NCBI Taxonomy" id="103732"/>
    <lineage>
        <taxon>Bacteria</taxon>
        <taxon>Bacillati</taxon>
        <taxon>Actinomycetota</taxon>
        <taxon>Actinomycetes</taxon>
        <taxon>Pseudonocardiales</taxon>
        <taxon>Pseudonocardiaceae</taxon>
        <taxon>Lentzea</taxon>
    </lineage>
</organism>
<dbReference type="EMBL" id="BMRE01000095">
    <property type="protein sequence ID" value="GGU85446.1"/>
    <property type="molecule type" value="Genomic_DNA"/>
</dbReference>
<keyword evidence="2" id="KW-1133">Transmembrane helix</keyword>
<name>A0ABQ2VGI6_9PSEU</name>
<dbReference type="Proteomes" id="UP000649573">
    <property type="component" value="Unassembled WGS sequence"/>
</dbReference>
<evidence type="ECO:0008006" key="5">
    <source>
        <dbReference type="Google" id="ProtNLM"/>
    </source>
</evidence>
<keyword evidence="2" id="KW-0472">Membrane</keyword>
<feature type="region of interest" description="Disordered" evidence="1">
    <location>
        <begin position="204"/>
        <end position="228"/>
    </location>
</feature>
<keyword evidence="2" id="KW-0812">Transmembrane</keyword>
<comment type="caution">
    <text evidence="3">The sequence shown here is derived from an EMBL/GenBank/DDBJ whole genome shotgun (WGS) entry which is preliminary data.</text>
</comment>
<feature type="transmembrane region" description="Helical" evidence="2">
    <location>
        <begin position="29"/>
        <end position="48"/>
    </location>
</feature>